<sequence length="198" mass="22255">MPQDGQLDDAARDLLFRNARTHYKWQDRPVPDTVLQEFYDLLKWGPTSANCSPARFVFIRTREGKEKLRPTLSPGNVETTMAAPVTAIVATDSKFYEQLPTLWPQADIRGWFADNWSLADQTGTRNGTLQGAYLILAARAVGLDCGPMSGFDNWKVDEAFLTGTNWRSNFLVNLGYGEPEGLPPRNPRLAFDEACRLE</sequence>
<dbReference type="Proteomes" id="UP001243009">
    <property type="component" value="Unassembled WGS sequence"/>
</dbReference>
<dbReference type="EMBL" id="JAUTWS010000022">
    <property type="protein sequence ID" value="MDO9710888.1"/>
    <property type="molecule type" value="Genomic_DNA"/>
</dbReference>
<dbReference type="InterPro" id="IPR029479">
    <property type="entry name" value="Nitroreductase"/>
</dbReference>
<dbReference type="HAMAP" id="MF_01204">
    <property type="entry name" value="Oxidoreductase_RutE_HadB"/>
    <property type="match status" value="1"/>
</dbReference>
<dbReference type="InterPro" id="IPR050461">
    <property type="entry name" value="Nitroreductase_HadB/RutE"/>
</dbReference>
<keyword evidence="2 5" id="KW-0288">FMN</keyword>
<evidence type="ECO:0000256" key="3">
    <source>
        <dbReference type="ARBA" id="ARBA00022857"/>
    </source>
</evidence>
<evidence type="ECO:0000256" key="2">
    <source>
        <dbReference type="ARBA" id="ARBA00022643"/>
    </source>
</evidence>
<keyword evidence="3 5" id="KW-0521">NADP</keyword>
<keyword evidence="8" id="KW-1185">Reference proteome</keyword>
<proteinExistence type="inferred from homology"/>
<accession>A0ABT9E416</accession>
<name>A0ABT9E416_9PROT</name>
<reference evidence="7 8" key="1">
    <citation type="submission" date="2023-08" db="EMBL/GenBank/DDBJ databases">
        <title>The draft genome sequence of Paracraurococcus sp. LOR1-02.</title>
        <authorList>
            <person name="Kingkaew E."/>
            <person name="Tanasupawat S."/>
        </authorList>
    </citation>
    <scope>NUCLEOTIDE SEQUENCE [LARGE SCALE GENOMIC DNA]</scope>
    <source>
        <strain evidence="7 8">LOR1-02</strain>
    </source>
</reference>
<evidence type="ECO:0000256" key="1">
    <source>
        <dbReference type="ARBA" id="ARBA00022630"/>
    </source>
</evidence>
<comment type="caution">
    <text evidence="7">The sequence shown here is derived from an EMBL/GenBank/DDBJ whole genome shotgun (WGS) entry which is preliminary data.</text>
</comment>
<keyword evidence="5" id="KW-0520">NAD</keyword>
<dbReference type="NCBIfam" id="NF003768">
    <property type="entry name" value="PRK05365.1"/>
    <property type="match status" value="1"/>
</dbReference>
<comment type="cofactor">
    <cofactor evidence="5">
        <name>FMN</name>
        <dbReference type="ChEBI" id="CHEBI:58210"/>
    </cofactor>
</comment>
<comment type="similarity">
    <text evidence="5">Belongs to the nitroreductase family. HadB/RutE subfamily.</text>
</comment>
<evidence type="ECO:0000256" key="5">
    <source>
        <dbReference type="HAMAP-Rule" id="MF_01204"/>
    </source>
</evidence>
<dbReference type="PANTHER" id="PTHR43543:SF1">
    <property type="entry name" value="MALONIC SEMIALDEHYDE REDUCTASE RUTE-RELATED"/>
    <property type="match status" value="1"/>
</dbReference>
<dbReference type="InterPro" id="IPR000415">
    <property type="entry name" value="Nitroreductase-like"/>
</dbReference>
<keyword evidence="1 5" id="KW-0285">Flavoprotein</keyword>
<protein>
    <recommendedName>
        <fullName evidence="5">Putative NADH dehydrogenase/NAD(P)H nitroreductase Q7A36_21230</fullName>
        <ecNumber evidence="5">1.-.-.-</ecNumber>
    </recommendedName>
</protein>
<dbReference type="Gene3D" id="3.40.109.10">
    <property type="entry name" value="NADH Oxidase"/>
    <property type="match status" value="1"/>
</dbReference>
<dbReference type="InterPro" id="IPR023936">
    <property type="entry name" value="RutE-like"/>
</dbReference>
<dbReference type="CDD" id="cd02148">
    <property type="entry name" value="RutE-like"/>
    <property type="match status" value="1"/>
</dbReference>
<organism evidence="7 8">
    <name type="scientific">Paracraurococcus lichenis</name>
    <dbReference type="NCBI Taxonomy" id="3064888"/>
    <lineage>
        <taxon>Bacteria</taxon>
        <taxon>Pseudomonadati</taxon>
        <taxon>Pseudomonadota</taxon>
        <taxon>Alphaproteobacteria</taxon>
        <taxon>Acetobacterales</taxon>
        <taxon>Roseomonadaceae</taxon>
        <taxon>Paracraurococcus</taxon>
    </lineage>
</organism>
<gene>
    <name evidence="7" type="ORF">Q7A36_21230</name>
</gene>
<dbReference type="RefSeq" id="WP_305105748.1">
    <property type="nucleotide sequence ID" value="NZ_JAUTWS010000022.1"/>
</dbReference>
<evidence type="ECO:0000313" key="8">
    <source>
        <dbReference type="Proteomes" id="UP001243009"/>
    </source>
</evidence>
<feature type="domain" description="Nitroreductase" evidence="6">
    <location>
        <begin position="18"/>
        <end position="176"/>
    </location>
</feature>
<dbReference type="Pfam" id="PF00881">
    <property type="entry name" value="Nitroreductase"/>
    <property type="match status" value="1"/>
</dbReference>
<dbReference type="GO" id="GO:0035527">
    <property type="term" value="F:3-hydroxypropionate dehydrogenase (NADP+) activity"/>
    <property type="evidence" value="ECO:0007669"/>
    <property type="project" value="UniProtKB-EC"/>
</dbReference>
<evidence type="ECO:0000259" key="6">
    <source>
        <dbReference type="Pfam" id="PF00881"/>
    </source>
</evidence>
<dbReference type="PANTHER" id="PTHR43543">
    <property type="entry name" value="MALONIC SEMIALDEHYDE REDUCTASE RUTE-RELATED"/>
    <property type="match status" value="1"/>
</dbReference>
<evidence type="ECO:0000256" key="4">
    <source>
        <dbReference type="ARBA" id="ARBA00023002"/>
    </source>
</evidence>
<dbReference type="EC" id="1.-.-.-" evidence="5"/>
<evidence type="ECO:0000313" key="7">
    <source>
        <dbReference type="EMBL" id="MDO9710888.1"/>
    </source>
</evidence>
<keyword evidence="4 5" id="KW-0560">Oxidoreductase</keyword>
<dbReference type="SUPFAM" id="SSF55469">
    <property type="entry name" value="FMN-dependent nitroreductase-like"/>
    <property type="match status" value="1"/>
</dbReference>